<dbReference type="EMBL" id="JBHUMJ010000010">
    <property type="protein sequence ID" value="MFD2703057.1"/>
    <property type="molecule type" value="Genomic_DNA"/>
</dbReference>
<accession>A0ABW5SVY4</accession>
<gene>
    <name evidence="1" type="ORF">ACFSVM_21730</name>
</gene>
<name>A0ABW5SVY4_9BACL</name>
<evidence type="ECO:0000313" key="2">
    <source>
        <dbReference type="Proteomes" id="UP001597540"/>
    </source>
</evidence>
<keyword evidence="2" id="KW-1185">Reference proteome</keyword>
<sequence length="55" mass="6147">MDYIGPGDEVRIESVAAEMEGVLDVMLRIWVGSLRALRGRIGFRSLLPSDFLILL</sequence>
<comment type="caution">
    <text evidence="1">The sequence shown here is derived from an EMBL/GenBank/DDBJ whole genome shotgun (WGS) entry which is preliminary data.</text>
</comment>
<reference evidence="2" key="1">
    <citation type="journal article" date="2019" name="Int. J. Syst. Evol. Microbiol.">
        <title>The Global Catalogue of Microorganisms (GCM) 10K type strain sequencing project: providing services to taxonomists for standard genome sequencing and annotation.</title>
        <authorList>
            <consortium name="The Broad Institute Genomics Platform"/>
            <consortium name="The Broad Institute Genome Sequencing Center for Infectious Disease"/>
            <person name="Wu L."/>
            <person name="Ma J."/>
        </authorList>
    </citation>
    <scope>NUCLEOTIDE SEQUENCE [LARGE SCALE GENOMIC DNA]</scope>
    <source>
        <strain evidence="2">KCTC 33849</strain>
    </source>
</reference>
<protein>
    <submittedName>
        <fullName evidence="1">Uncharacterized protein</fullName>
    </submittedName>
</protein>
<dbReference type="RefSeq" id="WP_379264534.1">
    <property type="nucleotide sequence ID" value="NZ_JBHUMJ010000010.1"/>
</dbReference>
<proteinExistence type="predicted"/>
<dbReference type="Proteomes" id="UP001597540">
    <property type="component" value="Unassembled WGS sequence"/>
</dbReference>
<organism evidence="1 2">
    <name type="scientific">Paenibacillus shunpengii</name>
    <dbReference type="NCBI Taxonomy" id="2054424"/>
    <lineage>
        <taxon>Bacteria</taxon>
        <taxon>Bacillati</taxon>
        <taxon>Bacillota</taxon>
        <taxon>Bacilli</taxon>
        <taxon>Bacillales</taxon>
        <taxon>Paenibacillaceae</taxon>
        <taxon>Paenibacillus</taxon>
    </lineage>
</organism>
<evidence type="ECO:0000313" key="1">
    <source>
        <dbReference type="EMBL" id="MFD2703057.1"/>
    </source>
</evidence>